<sequence>MATAVPAQTIDADERLLCWILCKTDYALQRNTDPNVWAIEITSMLHSSAVTLPSVELARRLVSHFFWNNHCPTAWKILDAAASRNIIPPLLLLALLSTRIVHCRILQPIAYRLYLELVKLHAFTLEAHFNSPNNEKIMESIDDVLKLSQVYNQKVSEPGVVLVEFVFSILWQLLEASLDDERLLDHIPEIKPRWLSKSHDMDTDEPESNNKLSTEQKEMLQRGNTTLAIEIIVEFLQNKMTSRLLSLVLRNMPLHWGSFNYQMQLLASNSSILRNSKHNADTLLSLMENIRSNTKFKLESNVGIPSGSQISFAGQSYGSSWSSFWLSIDLILEDALDGGQVAAFSAIEIITGLVKILHAVNGSMWHNTFLGLWNAALRLVQRERDSKPSPIPRLDTCMCLLLSITTHVVANIIEEEESELIEEAERGPTNQGKIKQIRGKRRGELITSLQLLGNSQCLLTPPQTVLMEANQAAAKATKFVSQNPMGSGHLESLTMDDLLTNCSGNLLHLIVEACIARNILDTSAYFWPGYVNARRNQIPSSISNHVDGWSSLMNGSKLTPGLVDALTATPASSLAEIEKIYEIAISGSDEEKISAATILCGASLVRGWNIQEHTIIFITMLLSPVDLPNHTGTESHLISQAPLLNVLLVGISSIDCVHIFSLHGLVPLLAAGLMLICEVFGSCVPDVSQTIAISEELSPHEVFSNAFTLLLRFWRFDILPIEQVRNNAADPPLGSLFSPEYLLLVRNCRVTSFGRSTKDILKLKRLSKIINYPKKSVFMNSFPKLYFWYKQHQECIASIRSGLLPGGPVYQIVDALLSMMFWKLDDGSEPLIPVTLGNNGSSGSGSALDDALMKLSVPAWDILEAVPYVLDASLNACAHGRISTRELSTGIKDLADFIPASLVAIASYFSAEVTRGIWEPAFMNGVDWPNPAANLSIVEQQIKKTLADTGVNVPSLDVDGDSPAKLPLPLAALVSLSITYKFDKGRGRFLVLIAPVLTAVASGCPWPCMPVLTSLWIQKVRRWSDYFVLRASGTVFHHNRDAVVQLLKSCFTSTLGFGTTSMSNDGGVGALLGHGLPFQVASGVSPVAPGILYLKVYRSIGDITFLNKEIMSILMLSVRDLVRSELSKGTIKKTKNGMKCGQFSFFRYMACAKHAALLGASLIWISGGQKLVQSLIIDTVTSWFLSANKWKHNGEQPGALVAKLSGHALAYFVMLSAAFAWGIDHYSVPPNQRALVIGMHLEFLATILEKKASLCCHRATWQAYVSGFLKLMLGCTPRWVQEVDVELLKRLSKGLRGLNEDELALSLLEVGGIGVMGAAAEMIIVRRL</sequence>
<comment type="caution">
    <text evidence="1">The sequence shown here is derived from an EMBL/GenBank/DDBJ whole genome shotgun (WGS) entry which is preliminary data.</text>
</comment>
<reference evidence="1 2" key="1">
    <citation type="journal article" date="2022" name="Nat. Genet.">
        <title>Improved pea reference genome and pan-genome highlight genomic features and evolutionary characteristics.</title>
        <authorList>
            <person name="Yang T."/>
            <person name="Liu R."/>
            <person name="Luo Y."/>
            <person name="Hu S."/>
            <person name="Wang D."/>
            <person name="Wang C."/>
            <person name="Pandey M.K."/>
            <person name="Ge S."/>
            <person name="Xu Q."/>
            <person name="Li N."/>
            <person name="Li G."/>
            <person name="Huang Y."/>
            <person name="Saxena R.K."/>
            <person name="Ji Y."/>
            <person name="Li M."/>
            <person name="Yan X."/>
            <person name="He Y."/>
            <person name="Liu Y."/>
            <person name="Wang X."/>
            <person name="Xiang C."/>
            <person name="Varshney R.K."/>
            <person name="Ding H."/>
            <person name="Gao S."/>
            <person name="Zong X."/>
        </authorList>
    </citation>
    <scope>NUCLEOTIDE SEQUENCE [LARGE SCALE GENOMIC DNA]</scope>
    <source>
        <strain evidence="1 2">cv. Zhongwan 6</strain>
    </source>
</reference>
<dbReference type="GO" id="GO:0016592">
    <property type="term" value="C:mediator complex"/>
    <property type="evidence" value="ECO:0007669"/>
    <property type="project" value="InterPro"/>
</dbReference>
<gene>
    <name evidence="1" type="ORF">KIW84_034130</name>
</gene>
<accession>A0A9D4Y1Z4</accession>
<dbReference type="InterPro" id="IPR039638">
    <property type="entry name" value="MED33A/B"/>
</dbReference>
<dbReference type="Gramene" id="PSAT_LOCUS12237_t1">
    <property type="protein sequence ID" value="CAL5192340.1"/>
    <property type="gene ID" value="PSAT_LOCUS12237"/>
</dbReference>
<evidence type="ECO:0008006" key="3">
    <source>
        <dbReference type="Google" id="ProtNLM"/>
    </source>
</evidence>
<protein>
    <recommendedName>
        <fullName evidence="3">Reduced epidermal fluorescence 4</fullName>
    </recommendedName>
</protein>
<evidence type="ECO:0000313" key="1">
    <source>
        <dbReference type="EMBL" id="KAI5429400.1"/>
    </source>
</evidence>
<dbReference type="EMBL" id="JAMSHJ010000003">
    <property type="protein sequence ID" value="KAI5429400.1"/>
    <property type="molecule type" value="Genomic_DNA"/>
</dbReference>
<dbReference type="PANTHER" id="PTHR33739:SF12">
    <property type="entry name" value="MEDIATOR OF RNA POLYMERASE II TRANSCRIPTION SUBUNIT 33A"/>
    <property type="match status" value="1"/>
</dbReference>
<dbReference type="Gramene" id="Psat03G0413000-T1">
    <property type="protein sequence ID" value="KAI5429400.1"/>
    <property type="gene ID" value="KIW84_034130"/>
</dbReference>
<name>A0A9D4Y1Z4_PEA</name>
<evidence type="ECO:0000313" key="2">
    <source>
        <dbReference type="Proteomes" id="UP001058974"/>
    </source>
</evidence>
<dbReference type="OrthoDB" id="625764at2759"/>
<organism evidence="1 2">
    <name type="scientific">Pisum sativum</name>
    <name type="common">Garden pea</name>
    <name type="synonym">Lathyrus oleraceus</name>
    <dbReference type="NCBI Taxonomy" id="3888"/>
    <lineage>
        <taxon>Eukaryota</taxon>
        <taxon>Viridiplantae</taxon>
        <taxon>Streptophyta</taxon>
        <taxon>Embryophyta</taxon>
        <taxon>Tracheophyta</taxon>
        <taxon>Spermatophyta</taxon>
        <taxon>Magnoliopsida</taxon>
        <taxon>eudicotyledons</taxon>
        <taxon>Gunneridae</taxon>
        <taxon>Pentapetalae</taxon>
        <taxon>rosids</taxon>
        <taxon>fabids</taxon>
        <taxon>Fabales</taxon>
        <taxon>Fabaceae</taxon>
        <taxon>Papilionoideae</taxon>
        <taxon>50 kb inversion clade</taxon>
        <taxon>NPAAA clade</taxon>
        <taxon>Hologalegina</taxon>
        <taxon>IRL clade</taxon>
        <taxon>Fabeae</taxon>
        <taxon>Lathyrus</taxon>
    </lineage>
</organism>
<proteinExistence type="predicted"/>
<dbReference type="GO" id="GO:2000762">
    <property type="term" value="P:regulation of phenylpropanoid metabolic process"/>
    <property type="evidence" value="ECO:0007669"/>
    <property type="project" value="InterPro"/>
</dbReference>
<keyword evidence="2" id="KW-1185">Reference proteome</keyword>
<dbReference type="PANTHER" id="PTHR33739">
    <property type="entry name" value="OS07G0681500 PROTEIN"/>
    <property type="match status" value="1"/>
</dbReference>
<dbReference type="Proteomes" id="UP001058974">
    <property type="component" value="Chromosome 3"/>
</dbReference>